<dbReference type="GO" id="GO:0005524">
    <property type="term" value="F:ATP binding"/>
    <property type="evidence" value="ECO:0007669"/>
    <property type="project" value="UniProtKB-UniRule"/>
</dbReference>
<dbReference type="CDD" id="cd17303">
    <property type="entry name" value="PIPKc_PIP5K_yeast_like"/>
    <property type="match status" value="1"/>
</dbReference>
<dbReference type="GO" id="GO:0016308">
    <property type="term" value="F:1-phosphatidylinositol-4-phosphate 5-kinase activity"/>
    <property type="evidence" value="ECO:0007669"/>
    <property type="project" value="UniProtKB-EC"/>
</dbReference>
<dbReference type="InterPro" id="IPR023610">
    <property type="entry name" value="PInositol-4/5-P-5/4-kinase"/>
</dbReference>
<dbReference type="Pfam" id="PF01504">
    <property type="entry name" value="PIP5K"/>
    <property type="match status" value="1"/>
</dbReference>
<dbReference type="InterPro" id="IPR027483">
    <property type="entry name" value="PInositol-4-P-4/5-kinase_C_sf"/>
</dbReference>
<keyword evidence="5 11" id="KW-0547">Nucleotide-binding</keyword>
<feature type="compositionally biased region" description="Polar residues" evidence="12">
    <location>
        <begin position="28"/>
        <end position="51"/>
    </location>
</feature>
<dbReference type="SUPFAM" id="SSF56104">
    <property type="entry name" value="SAICAR synthase-like"/>
    <property type="match status" value="1"/>
</dbReference>
<dbReference type="GO" id="GO:0005634">
    <property type="term" value="C:nucleus"/>
    <property type="evidence" value="ECO:0007669"/>
    <property type="project" value="EnsemblFungi"/>
</dbReference>
<dbReference type="OrthoDB" id="20783at2759"/>
<dbReference type="PANTHER" id="PTHR23086">
    <property type="entry name" value="PHOSPHATIDYLINOSITOL-4-PHOSPHATE 5-KINASE"/>
    <property type="match status" value="1"/>
</dbReference>
<dbReference type="eggNOG" id="KOG0229">
    <property type="taxonomic scope" value="Eukaryota"/>
</dbReference>
<evidence type="ECO:0000256" key="9">
    <source>
        <dbReference type="ARBA" id="ARBA00080374"/>
    </source>
</evidence>
<keyword evidence="7 11" id="KW-0067">ATP-binding</keyword>
<name>G8BZY3_TETPH</name>
<evidence type="ECO:0000259" key="13">
    <source>
        <dbReference type="PROSITE" id="PS51455"/>
    </source>
</evidence>
<dbReference type="STRING" id="1071381.G8BZY3"/>
<dbReference type="GeneID" id="11531717"/>
<evidence type="ECO:0000256" key="1">
    <source>
        <dbReference type="ARBA" id="ARBA00000444"/>
    </source>
</evidence>
<feature type="compositionally biased region" description="Low complexity" evidence="12">
    <location>
        <begin position="61"/>
        <end position="80"/>
    </location>
</feature>
<dbReference type="EC" id="2.7.1.68" evidence="2"/>
<evidence type="ECO:0000256" key="8">
    <source>
        <dbReference type="ARBA" id="ARBA00078403"/>
    </source>
</evidence>
<feature type="compositionally biased region" description="Polar residues" evidence="12">
    <location>
        <begin position="82"/>
        <end position="91"/>
    </location>
</feature>
<reference evidence="14 15" key="1">
    <citation type="journal article" date="2011" name="Proc. Natl. Acad. Sci. U.S.A.">
        <title>Evolutionary erosion of yeast sex chromosomes by mating-type switching accidents.</title>
        <authorList>
            <person name="Gordon J.L."/>
            <person name="Armisen D."/>
            <person name="Proux-Wera E."/>
            <person name="Oheigeartaigh S.S."/>
            <person name="Byrne K.P."/>
            <person name="Wolfe K.H."/>
        </authorList>
    </citation>
    <scope>NUCLEOTIDE SEQUENCE [LARGE SCALE GENOMIC DNA]</scope>
    <source>
        <strain evidence="15">ATCC 24235 / CBS 4417 / NBRC 1672 / NRRL Y-8282 / UCD 70-5</strain>
    </source>
</reference>
<dbReference type="InterPro" id="IPR027484">
    <property type="entry name" value="PInositol-4-P-5-kinase_N"/>
</dbReference>
<accession>G8BZY3</accession>
<evidence type="ECO:0000256" key="10">
    <source>
        <dbReference type="ARBA" id="ARBA00082306"/>
    </source>
</evidence>
<evidence type="ECO:0000313" key="14">
    <source>
        <dbReference type="EMBL" id="CCE65461.1"/>
    </source>
</evidence>
<dbReference type="GO" id="GO:0046854">
    <property type="term" value="P:phosphatidylinositol phosphate biosynthetic process"/>
    <property type="evidence" value="ECO:0007669"/>
    <property type="project" value="EnsemblFungi"/>
</dbReference>
<evidence type="ECO:0000256" key="11">
    <source>
        <dbReference type="PROSITE-ProRule" id="PRU00781"/>
    </source>
</evidence>
<dbReference type="Proteomes" id="UP000005666">
    <property type="component" value="Chromosome 12"/>
</dbReference>
<sequence length="788" mass="90099">MSIMISSDVMVPQTNIYEPLLENRLKNNNQDTVESTNNNYNKHSVNKTSNRGSDEYKKFTGLGHSGSYHSSSNSDSHLGSPRNDTASSTTSLEEYYDSSAVNNKFGVEENESVLTDSTFKKNKLGNALKQVSENEVLQNSDHNMNTILDTDSIIETESYLQDVNDDNVLLNKVVSRSSAISSETRKARNMKKHSNTITSTSITSKSQQNANNKQRVNDSVAIIPTIDRRRSTIGSSRRTLPFHSSKHAQILPMDDLSQSIDSNSIKNHNYQKNNASLHSLQVPLQQHNDSTRITNNNNSIDKNIPEEGDFTPIRKFVSTSQIYSNDGALKRSESAAVEIRKMREALLKKREVKTRNTRQIHAKTSDSLADDDRVLIGNRVSKGHVNFIIAYNMLTGIRVAVSRCSGIMKPLVPRDFSFKKKLAFDYHGNELTPSSQYAFKFKDYAPEVFRELRALFGLDPADYLVSLTSKYVLSELDSPGKSGSFFYYSRDYKYIIKTIHHAEHRHLRKHIEDYYNHVKNNPNTLVCQFYGLHRIKMPISFQNKLKHRRIYFVVMNNLFPPHLDMHLTYDLKGSTWGRFTAVDKEKLKTEPTYRPVLKDLNWLDNHESMSFGPSKKNEFLTQLKKDVELLSKLNTMDYSLLIGIHDMKKAKEMLRKEKELLDPEDSDFGNSAGDAESSPRKISVQQRGSMISHMFKQDEGGLRGSDENDENIDIIYYIGIIDCLTNYSIIKRLETYWRGINHDLKVVSAIPPKDYSDRFYKFISNSVRTSAIIPYKDDPTAKPYKDKI</sequence>
<dbReference type="OMA" id="GSTWGRM"/>
<comment type="catalytic activity">
    <reaction evidence="1">
        <text>a 1,2-diacyl-sn-glycero-3-phospho-(1D-myo-inositol 4-phosphate) + ATP = a 1,2-diacyl-sn-glycero-3-phospho-(1D-myo-inositol-4,5-bisphosphate) + ADP + H(+)</text>
        <dbReference type="Rhea" id="RHEA:14425"/>
        <dbReference type="ChEBI" id="CHEBI:15378"/>
        <dbReference type="ChEBI" id="CHEBI:30616"/>
        <dbReference type="ChEBI" id="CHEBI:58178"/>
        <dbReference type="ChEBI" id="CHEBI:58456"/>
        <dbReference type="ChEBI" id="CHEBI:456216"/>
        <dbReference type="EC" id="2.7.1.68"/>
    </reaction>
</comment>
<dbReference type="Gene3D" id="3.30.810.10">
    <property type="entry name" value="2-Layer Sandwich"/>
    <property type="match status" value="1"/>
</dbReference>
<dbReference type="GO" id="GO:0070273">
    <property type="term" value="F:phosphatidylinositol-4-phosphate binding"/>
    <property type="evidence" value="ECO:0007669"/>
    <property type="project" value="EnsemblFungi"/>
</dbReference>
<keyword evidence="3" id="KW-0597">Phosphoprotein</keyword>
<dbReference type="KEGG" id="tpf:TPHA_0L01040"/>
<dbReference type="SMART" id="SM00330">
    <property type="entry name" value="PIPKc"/>
    <property type="match status" value="1"/>
</dbReference>
<feature type="domain" description="PIPK" evidence="13">
    <location>
        <begin position="377"/>
        <end position="767"/>
    </location>
</feature>
<dbReference type="GO" id="GO:0005886">
    <property type="term" value="C:plasma membrane"/>
    <property type="evidence" value="ECO:0007669"/>
    <property type="project" value="EnsemblFungi"/>
</dbReference>
<dbReference type="GO" id="GO:0031321">
    <property type="term" value="P:ascospore-type prospore assembly"/>
    <property type="evidence" value="ECO:0007669"/>
    <property type="project" value="EnsemblFungi"/>
</dbReference>
<evidence type="ECO:0000256" key="2">
    <source>
        <dbReference type="ARBA" id="ARBA00012172"/>
    </source>
</evidence>
<dbReference type="Gene3D" id="3.30.800.10">
    <property type="entry name" value="Phosphatidylinositol Phosphate Kinase II Beta"/>
    <property type="match status" value="1"/>
</dbReference>
<dbReference type="EMBL" id="HE612867">
    <property type="protein sequence ID" value="CCE65461.1"/>
    <property type="molecule type" value="Genomic_DNA"/>
</dbReference>
<feature type="region of interest" description="Disordered" evidence="12">
    <location>
        <begin position="178"/>
        <end position="216"/>
    </location>
</feature>
<evidence type="ECO:0000256" key="3">
    <source>
        <dbReference type="ARBA" id="ARBA00022553"/>
    </source>
</evidence>
<proteinExistence type="predicted"/>
<dbReference type="InterPro" id="IPR002498">
    <property type="entry name" value="PInositol-4-P-4/5-kinase_core"/>
</dbReference>
<dbReference type="PANTHER" id="PTHR23086:SF8">
    <property type="entry name" value="PHOSPHATIDYLINOSITOL 5-PHOSPHATE 4-KINASE, ISOFORM A"/>
    <property type="match status" value="1"/>
</dbReference>
<keyword evidence="15" id="KW-1185">Reference proteome</keyword>
<evidence type="ECO:0000256" key="12">
    <source>
        <dbReference type="SAM" id="MobiDB-lite"/>
    </source>
</evidence>
<evidence type="ECO:0000256" key="5">
    <source>
        <dbReference type="ARBA" id="ARBA00022741"/>
    </source>
</evidence>
<gene>
    <name evidence="14" type="primary">TPHA0L01040</name>
    <name evidence="14" type="ordered locus">TPHA_0L01040</name>
</gene>
<evidence type="ECO:0000256" key="6">
    <source>
        <dbReference type="ARBA" id="ARBA00022777"/>
    </source>
</evidence>
<keyword evidence="4 11" id="KW-0808">Transferase</keyword>
<evidence type="ECO:0000313" key="15">
    <source>
        <dbReference type="Proteomes" id="UP000005666"/>
    </source>
</evidence>
<dbReference type="FunFam" id="3.30.800.10:FF:000009">
    <property type="entry name" value="Phosphatidylinositol 4-phosphate 5-kinase its3"/>
    <property type="match status" value="1"/>
</dbReference>
<evidence type="ECO:0000256" key="4">
    <source>
        <dbReference type="ARBA" id="ARBA00022679"/>
    </source>
</evidence>
<dbReference type="RefSeq" id="XP_003687895.1">
    <property type="nucleotide sequence ID" value="XM_003687847.1"/>
</dbReference>
<organism evidence="14 15">
    <name type="scientific">Tetrapisispora phaffii (strain ATCC 24235 / CBS 4417 / NBRC 1672 / NRRL Y-8282 / UCD 70-5)</name>
    <name type="common">Yeast</name>
    <name type="synonym">Fabospora phaffii</name>
    <dbReference type="NCBI Taxonomy" id="1071381"/>
    <lineage>
        <taxon>Eukaryota</taxon>
        <taxon>Fungi</taxon>
        <taxon>Dikarya</taxon>
        <taxon>Ascomycota</taxon>
        <taxon>Saccharomycotina</taxon>
        <taxon>Saccharomycetes</taxon>
        <taxon>Saccharomycetales</taxon>
        <taxon>Saccharomycetaceae</taxon>
        <taxon>Tetrapisispora</taxon>
    </lineage>
</organism>
<dbReference type="HOGENOM" id="CLU_004312_4_1_1"/>
<keyword evidence="6 11" id="KW-0418">Kinase</keyword>
<dbReference type="PROSITE" id="PS51455">
    <property type="entry name" value="PIPK"/>
    <property type="match status" value="1"/>
</dbReference>
<dbReference type="GO" id="GO:0030866">
    <property type="term" value="P:cortical actin cytoskeleton organization"/>
    <property type="evidence" value="ECO:0007669"/>
    <property type="project" value="EnsemblFungi"/>
</dbReference>
<feature type="region of interest" description="Disordered" evidence="12">
    <location>
        <begin position="28"/>
        <end position="91"/>
    </location>
</feature>
<protein>
    <recommendedName>
        <fullName evidence="2">1-phosphatidylinositol-4-phosphate 5-kinase</fullName>
        <ecNumber evidence="2">2.7.1.68</ecNumber>
    </recommendedName>
    <alternativeName>
        <fullName evidence="10">1-phosphatidylinositol 4-phosphate kinase</fullName>
    </alternativeName>
    <alternativeName>
        <fullName evidence="8">Diphosphoinositide kinase</fullName>
    </alternativeName>
    <alternativeName>
        <fullName evidence="9">PIP5K</fullName>
    </alternativeName>
</protein>
<evidence type="ECO:0000256" key="7">
    <source>
        <dbReference type="ARBA" id="ARBA00022840"/>
    </source>
</evidence>
<dbReference type="AlphaFoldDB" id="G8BZY3"/>
<dbReference type="GO" id="GO:0032266">
    <property type="term" value="F:phosphatidylinositol-3-phosphate binding"/>
    <property type="evidence" value="ECO:0007669"/>
    <property type="project" value="EnsemblFungi"/>
</dbReference>
<feature type="compositionally biased region" description="Low complexity" evidence="12">
    <location>
        <begin position="195"/>
        <end position="209"/>
    </location>
</feature>